<evidence type="ECO:0000256" key="5">
    <source>
        <dbReference type="ARBA" id="ARBA00023136"/>
    </source>
</evidence>
<evidence type="ECO:0000313" key="8">
    <source>
        <dbReference type="Proteomes" id="UP000887572"/>
    </source>
</evidence>
<evidence type="ECO:0000256" key="2">
    <source>
        <dbReference type="ARBA" id="ARBA00007216"/>
    </source>
</evidence>
<evidence type="ECO:0000256" key="6">
    <source>
        <dbReference type="ARBA" id="ARBA00045856"/>
    </source>
</evidence>
<dbReference type="InterPro" id="IPR009598">
    <property type="entry name" value="BCALP"/>
</dbReference>
<dbReference type="GO" id="GO:0016020">
    <property type="term" value="C:membrane"/>
    <property type="evidence" value="ECO:0007669"/>
    <property type="project" value="UniProtKB-SubCell"/>
</dbReference>
<proteinExistence type="inferred from homology"/>
<protein>
    <submittedName>
        <fullName evidence="9">Bladder cancer-associated protein</fullName>
    </submittedName>
</protein>
<dbReference type="Pfam" id="PF06726">
    <property type="entry name" value="BC10"/>
    <property type="match status" value="1"/>
</dbReference>
<organism evidence="8 9">
    <name type="scientific">Globodera rostochiensis</name>
    <name type="common">Golden nematode worm</name>
    <name type="synonym">Heterodera rostochiensis</name>
    <dbReference type="NCBI Taxonomy" id="31243"/>
    <lineage>
        <taxon>Eukaryota</taxon>
        <taxon>Metazoa</taxon>
        <taxon>Ecdysozoa</taxon>
        <taxon>Nematoda</taxon>
        <taxon>Chromadorea</taxon>
        <taxon>Rhabditida</taxon>
        <taxon>Tylenchina</taxon>
        <taxon>Tylenchomorpha</taxon>
        <taxon>Tylenchoidea</taxon>
        <taxon>Heteroderidae</taxon>
        <taxon>Heteroderinae</taxon>
        <taxon>Globodera</taxon>
    </lineage>
</organism>
<accession>A0A914I757</accession>
<evidence type="ECO:0000256" key="4">
    <source>
        <dbReference type="ARBA" id="ARBA00022989"/>
    </source>
</evidence>
<evidence type="ECO:0000256" key="7">
    <source>
        <dbReference type="SAM" id="Phobius"/>
    </source>
</evidence>
<keyword evidence="4 7" id="KW-1133">Transmembrane helix</keyword>
<keyword evidence="3 7" id="KW-0812">Transmembrane</keyword>
<keyword evidence="5 7" id="KW-0472">Membrane</keyword>
<keyword evidence="8" id="KW-1185">Reference proteome</keyword>
<dbReference type="PANTHER" id="PTHR13259:SF1">
    <property type="entry name" value="BLADDER CANCER-ASSOCIATED PROTEIN"/>
    <property type="match status" value="1"/>
</dbReference>
<evidence type="ECO:0000256" key="1">
    <source>
        <dbReference type="ARBA" id="ARBA00004370"/>
    </source>
</evidence>
<evidence type="ECO:0000313" key="9">
    <source>
        <dbReference type="WBParaSite" id="Gr19_v10_g7246.t2"/>
    </source>
</evidence>
<evidence type="ECO:0000256" key="3">
    <source>
        <dbReference type="ARBA" id="ARBA00022692"/>
    </source>
</evidence>
<dbReference type="SMART" id="SM01396">
    <property type="entry name" value="BC10"/>
    <property type="match status" value="1"/>
</dbReference>
<dbReference type="PANTHER" id="PTHR13259">
    <property type="entry name" value="BLADDER CANCER 10 KD PROTEIN HOMOLOG"/>
    <property type="match status" value="1"/>
</dbReference>
<name>A0A914I757_GLORO</name>
<comment type="function">
    <text evidence="6">Acts as a tumor suppressor; induces growth arrest at G(1)/S checkpoint and apoptosis via RB1-dependent and p53/TP53- and NF-kappa-B-independent mechanisms. Modulates expression of genes involved in the regulation of proliferation, cell cycle and apoptosis.</text>
</comment>
<dbReference type="Proteomes" id="UP000887572">
    <property type="component" value="Unplaced"/>
</dbReference>
<reference evidence="9" key="1">
    <citation type="submission" date="2022-11" db="UniProtKB">
        <authorList>
            <consortium name="WormBaseParasite"/>
        </authorList>
    </citation>
    <scope>IDENTIFICATION</scope>
</reference>
<comment type="similarity">
    <text evidence="2">Belongs to the BLCAP family.</text>
</comment>
<sequence>MRIVQLHKKPQPCPVSSSECLADLCMSYLYASIVRIGPSRQRDGKAGRGEEVGQAAPIAATHQLQIDRSPIDSTTPFHSLTVTRREFLTNSSTFYQSGQGKVAEQGLSRNACGSLPKPASQYFLVLLALVVTEYCSKSPSSSCQKWLMPVLLIPKQMVHPTFLIDQALFLWFYIIGFVLERRPCYICLLLFSMTVLAICYSDEERCVLWPMCETVLNGEMCKSVYESEQQKMMA</sequence>
<dbReference type="AlphaFoldDB" id="A0A914I757"/>
<dbReference type="WBParaSite" id="Gr19_v10_g7246.t2">
    <property type="protein sequence ID" value="Gr19_v10_g7246.t2"/>
    <property type="gene ID" value="Gr19_v10_g7246"/>
</dbReference>
<comment type="subcellular location">
    <subcellularLocation>
        <location evidence="1">Membrane</location>
    </subcellularLocation>
</comment>
<feature type="transmembrane region" description="Helical" evidence="7">
    <location>
        <begin position="157"/>
        <end position="179"/>
    </location>
</feature>